<dbReference type="EMBL" id="QFNN01000021">
    <property type="protein sequence ID" value="PZO90756.1"/>
    <property type="molecule type" value="Genomic_DNA"/>
</dbReference>
<evidence type="ECO:0000256" key="4">
    <source>
        <dbReference type="SAM" id="Phobius"/>
    </source>
</evidence>
<dbReference type="SUPFAM" id="SSF69593">
    <property type="entry name" value="Glycerol-3-phosphate (1)-acyltransferase"/>
    <property type="match status" value="1"/>
</dbReference>
<dbReference type="AlphaFoldDB" id="A0A2W5ABV9"/>
<accession>A0A2W5ABV9</accession>
<reference evidence="6 7" key="1">
    <citation type="submission" date="2017-08" db="EMBL/GenBank/DDBJ databases">
        <title>Infants hospitalized years apart are colonized by the same room-sourced microbial strains.</title>
        <authorList>
            <person name="Brooks B."/>
            <person name="Olm M.R."/>
            <person name="Firek B.A."/>
            <person name="Baker R."/>
            <person name="Thomas B.C."/>
            <person name="Morowitz M.J."/>
            <person name="Banfield J.F."/>
        </authorList>
    </citation>
    <scope>NUCLEOTIDE SEQUENCE [LARGE SCALE GENOMIC DNA]</scope>
    <source>
        <strain evidence="6">S2_018_000_R2_101</strain>
    </source>
</reference>
<proteinExistence type="predicted"/>
<dbReference type="PANTHER" id="PTHR10434:SF40">
    <property type="entry name" value="1-ACYL-SN-GLYCEROL-3-PHOSPHATE ACYLTRANSFERASE"/>
    <property type="match status" value="1"/>
</dbReference>
<feature type="domain" description="Phospholipid/glycerol acyltransferase" evidence="5">
    <location>
        <begin position="70"/>
        <end position="184"/>
    </location>
</feature>
<dbReference type="Pfam" id="PF01553">
    <property type="entry name" value="Acyltransferase"/>
    <property type="match status" value="1"/>
</dbReference>
<evidence type="ECO:0000313" key="7">
    <source>
        <dbReference type="Proteomes" id="UP000249066"/>
    </source>
</evidence>
<organism evidence="6 7">
    <name type="scientific">Sphingomonas sanxanigenens</name>
    <dbReference type="NCBI Taxonomy" id="397260"/>
    <lineage>
        <taxon>Bacteria</taxon>
        <taxon>Pseudomonadati</taxon>
        <taxon>Pseudomonadota</taxon>
        <taxon>Alphaproteobacteria</taxon>
        <taxon>Sphingomonadales</taxon>
        <taxon>Sphingomonadaceae</taxon>
        <taxon>Sphingomonas</taxon>
    </lineage>
</organism>
<dbReference type="InterPro" id="IPR002123">
    <property type="entry name" value="Plipid/glycerol_acylTrfase"/>
</dbReference>
<dbReference type="PANTHER" id="PTHR10434">
    <property type="entry name" value="1-ACYL-SN-GLYCEROL-3-PHOSPHATE ACYLTRANSFERASE"/>
    <property type="match status" value="1"/>
</dbReference>
<feature type="transmembrane region" description="Helical" evidence="4">
    <location>
        <begin position="7"/>
        <end position="31"/>
    </location>
</feature>
<evidence type="ECO:0000256" key="3">
    <source>
        <dbReference type="ARBA" id="ARBA00023315"/>
    </source>
</evidence>
<dbReference type="GO" id="GO:0006654">
    <property type="term" value="P:phosphatidic acid biosynthetic process"/>
    <property type="evidence" value="ECO:0007669"/>
    <property type="project" value="TreeGrafter"/>
</dbReference>
<name>A0A2W5ABV9_9SPHN</name>
<keyword evidence="4" id="KW-1133">Transmembrane helix</keyword>
<keyword evidence="4" id="KW-0472">Membrane</keyword>
<gene>
    <name evidence="6" type="ORF">DI623_05700</name>
</gene>
<protein>
    <submittedName>
        <fullName evidence="6">1-acyl-sn-glycerol-3-phosphate acyltransferase</fullName>
    </submittedName>
</protein>
<comment type="caution">
    <text evidence="6">The sequence shown here is derived from an EMBL/GenBank/DDBJ whole genome shotgun (WGS) entry which is preliminary data.</text>
</comment>
<dbReference type="Proteomes" id="UP000249066">
    <property type="component" value="Unassembled WGS sequence"/>
</dbReference>
<evidence type="ECO:0000313" key="6">
    <source>
        <dbReference type="EMBL" id="PZO90756.1"/>
    </source>
</evidence>
<keyword evidence="3 6" id="KW-0012">Acyltransferase</keyword>
<dbReference type="SMART" id="SM00563">
    <property type="entry name" value="PlsC"/>
    <property type="match status" value="1"/>
</dbReference>
<evidence type="ECO:0000256" key="2">
    <source>
        <dbReference type="ARBA" id="ARBA00022679"/>
    </source>
</evidence>
<keyword evidence="2 6" id="KW-0808">Transferase</keyword>
<evidence type="ECO:0000259" key="5">
    <source>
        <dbReference type="SMART" id="SM00563"/>
    </source>
</evidence>
<sequence length="229" mass="25189">MIAFVRSLLFAVIFYVGTAMIVLSGLVAALFGRDALLCFVQLWARYHRFCSRWILGITSRLEGQVPKGALLVACKHESMFETVDLLLILDAPAIVLKRELMNIPVWGRLARIYGAIVVDRAAGAGAMRRMLKDGREAIAQGRAILLFPEGTRVRHGAKPPIRSGFAGLYKMLNLPVLPIACDSGRLCPRKGFIKRPGVITYRVGEIMPPGLDRKDAEARVHAAINLLNG</sequence>
<comment type="pathway">
    <text evidence="1">Lipid metabolism.</text>
</comment>
<dbReference type="CDD" id="cd07989">
    <property type="entry name" value="LPLAT_AGPAT-like"/>
    <property type="match status" value="1"/>
</dbReference>
<dbReference type="GO" id="GO:0003841">
    <property type="term" value="F:1-acylglycerol-3-phosphate O-acyltransferase activity"/>
    <property type="evidence" value="ECO:0007669"/>
    <property type="project" value="TreeGrafter"/>
</dbReference>
<keyword evidence="4" id="KW-0812">Transmembrane</keyword>
<evidence type="ECO:0000256" key="1">
    <source>
        <dbReference type="ARBA" id="ARBA00005189"/>
    </source>
</evidence>